<dbReference type="PROSITE" id="PS00018">
    <property type="entry name" value="EF_HAND_1"/>
    <property type="match status" value="1"/>
</dbReference>
<dbReference type="PATRIC" id="fig|595434.4.peg.4073"/>
<sequence>MLSCRTNSIGSGWLVEQEWQPMLMSPASADVDHDGIITVEEYAAYLARRSRR</sequence>
<organism evidence="1 2">
    <name type="scientific">Rhodopirellula islandica</name>
    <dbReference type="NCBI Taxonomy" id="595434"/>
    <lineage>
        <taxon>Bacteria</taxon>
        <taxon>Pseudomonadati</taxon>
        <taxon>Planctomycetota</taxon>
        <taxon>Planctomycetia</taxon>
        <taxon>Pirellulales</taxon>
        <taxon>Pirellulaceae</taxon>
        <taxon>Rhodopirellula</taxon>
    </lineage>
</organism>
<evidence type="ECO:0000313" key="2">
    <source>
        <dbReference type="Proteomes" id="UP000036367"/>
    </source>
</evidence>
<reference evidence="1" key="1">
    <citation type="submission" date="2015-05" db="EMBL/GenBank/DDBJ databases">
        <title>Permanent draft genome of Rhodopirellula islandicus K833.</title>
        <authorList>
            <person name="Kizina J."/>
            <person name="Richter M."/>
            <person name="Glockner F.O."/>
            <person name="Harder J."/>
        </authorList>
    </citation>
    <scope>NUCLEOTIDE SEQUENCE [LARGE SCALE GENOMIC DNA]</scope>
    <source>
        <strain evidence="1">K833</strain>
    </source>
</reference>
<name>A0A0J1BBI7_RHOIS</name>
<dbReference type="Proteomes" id="UP000036367">
    <property type="component" value="Unassembled WGS sequence"/>
</dbReference>
<evidence type="ECO:0008006" key="3">
    <source>
        <dbReference type="Google" id="ProtNLM"/>
    </source>
</evidence>
<gene>
    <name evidence="1" type="ORF">RISK_004295</name>
</gene>
<keyword evidence="2" id="KW-1185">Reference proteome</keyword>
<comment type="caution">
    <text evidence="1">The sequence shown here is derived from an EMBL/GenBank/DDBJ whole genome shotgun (WGS) entry which is preliminary data.</text>
</comment>
<dbReference type="AlphaFoldDB" id="A0A0J1BBI7"/>
<dbReference type="InterPro" id="IPR018247">
    <property type="entry name" value="EF_Hand_1_Ca_BS"/>
</dbReference>
<proteinExistence type="predicted"/>
<protein>
    <recommendedName>
        <fullName evidence="3">EF-hand domain-containing protein</fullName>
    </recommendedName>
</protein>
<dbReference type="STRING" id="595434.RISK_004295"/>
<evidence type="ECO:0000313" key="1">
    <source>
        <dbReference type="EMBL" id="KLU03888.1"/>
    </source>
</evidence>
<accession>A0A0J1BBI7</accession>
<dbReference type="EMBL" id="LECT01000031">
    <property type="protein sequence ID" value="KLU03888.1"/>
    <property type="molecule type" value="Genomic_DNA"/>
</dbReference>